<gene>
    <name evidence="1" type="ORF">GR170_23530</name>
</gene>
<dbReference type="RefSeq" id="WP_160896929.1">
    <property type="nucleotide sequence ID" value="NZ_WUMU01000035.1"/>
</dbReference>
<dbReference type="SMART" id="SM00710">
    <property type="entry name" value="PbH1"/>
    <property type="match status" value="6"/>
</dbReference>
<comment type="caution">
    <text evidence="1">The sequence shown here is derived from an EMBL/GenBank/DDBJ whole genome shotgun (WGS) entry which is preliminary data.</text>
</comment>
<proteinExistence type="predicted"/>
<dbReference type="Proteomes" id="UP000477911">
    <property type="component" value="Unassembled WGS sequence"/>
</dbReference>
<dbReference type="InterPro" id="IPR010221">
    <property type="entry name" value="VCBS_dom"/>
</dbReference>
<reference evidence="1 2" key="1">
    <citation type="submission" date="2019-12" db="EMBL/GenBank/DDBJ databases">
        <authorList>
            <person name="Li M."/>
        </authorList>
    </citation>
    <scope>NUCLEOTIDE SEQUENCE [LARGE SCALE GENOMIC DNA]</scope>
    <source>
        <strain evidence="1 2">GBMRC 2024</strain>
    </source>
</reference>
<dbReference type="EMBL" id="WUMU01000035">
    <property type="protein sequence ID" value="MXN20811.1"/>
    <property type="molecule type" value="Genomic_DNA"/>
</dbReference>
<protein>
    <submittedName>
        <fullName evidence="1">Uncharacterized protein</fullName>
    </submittedName>
</protein>
<accession>A0A6L7G9S5</accession>
<dbReference type="InterPro" id="IPR012334">
    <property type="entry name" value="Pectin_lyas_fold"/>
</dbReference>
<dbReference type="Gene3D" id="2.160.20.10">
    <property type="entry name" value="Single-stranded right-handed beta-helix, Pectin lyase-like"/>
    <property type="match status" value="1"/>
</dbReference>
<dbReference type="SUPFAM" id="SSF51126">
    <property type="entry name" value="Pectin lyase-like"/>
    <property type="match status" value="1"/>
</dbReference>
<evidence type="ECO:0000313" key="2">
    <source>
        <dbReference type="Proteomes" id="UP000477911"/>
    </source>
</evidence>
<organism evidence="1 2">
    <name type="scientific">Pseudooceanicola albus</name>
    <dbReference type="NCBI Taxonomy" id="2692189"/>
    <lineage>
        <taxon>Bacteria</taxon>
        <taxon>Pseudomonadati</taxon>
        <taxon>Pseudomonadota</taxon>
        <taxon>Alphaproteobacteria</taxon>
        <taxon>Rhodobacterales</taxon>
        <taxon>Paracoccaceae</taxon>
        <taxon>Pseudooceanicola</taxon>
    </lineage>
</organism>
<dbReference type="InterPro" id="IPR006626">
    <property type="entry name" value="PbH1"/>
</dbReference>
<dbReference type="NCBIfam" id="TIGR01965">
    <property type="entry name" value="VCBS_repeat"/>
    <property type="match status" value="1"/>
</dbReference>
<name>A0A6L7G9S5_9RHOB</name>
<sequence>MFSKIDPHSVSGPSATRADVLRGYQALFRRIHAARARTLSTLAGGLVFLPMALQAQTGPEMIALDGMDEVMSYELLEDGSVRVALVNGQTVLVAASAVTVENGAVLVNAMAWQEMTTVAEIGYMPLIASGLGMSGLIMTAASGGNTNLGTITKLIQVIDAPLENALVFYDRNLDGIPQESEYLGLTDENGALSVSYTPSAGAKFLIIPSPVADAIADYGWSEAFLDSFDGVVTRDVVTESVYGQILSVSDNGAAGTQVASPVSTLIAAGVSAAQVKAVFGLPADLDLDSFNFYEALDSEDPALREAAQKMSAAAVMASKVIDAAVAAASAGGALGTAEQAAVAAQAMADAAKVIAALSGETDLALVTKAASAVAVAGALSEEVDTDALAASLAGAITTGGEDPAAALDAAIDTQLAALPLSTAQQDAVKAVSASLGSSATAVSEFFDGLDDTGTTGADFATTLTDLSDGASEAVNDILAEELLGLDLEADTAEAVEYQSANIKGNVLENDQVVMTDTEGAETSEGLAATARVAAVNGTEVNAVLVESGSGYLHISTANYGLSSLSNGPALSASDDAVTAILGEDTLPAGRDVPGGATETSFSYTTATVSAGQVLSFDYLVSTLDYMPYNDYAYVFVQEVDEDGAPLDEGSYVYLTAEDGLADVETLKGAEYFVGVGEAATQSGSFAYTFDAAGTYRIVIGVADVRDTMVSTSLTVSDIRILDSAGETAEAILLDTLTQVGDVYITGAVSAELNATVVTGMYGTLIIDASGDYTYQVGGSNAEDIAPGEVVVDKFTYTVELADGTQATQTLKIQVTGADEIPEVFSILVVKDADLYDARYSDDVISPYINQEAVSETLIKGYVNNSQGNTVTITVTDVTGATVTGTATVNVYNEYAVTLDLSELAEGALDIAASITFYEGTENEGTYTIHESTILDTILDADNNFAVSVRDQSLDGLTLNLSGINAAAGESASYWIEISGGDGGSTWVSASGITSNGSIGVDFSGVDWSSFLGASVWLSATLSDEAGNAKSTSLDLASAPTVYNQTSDTYFYDLQAALDAAAEGDVLQLGGVTFEGDYTLDKAVTILGNNAGVAAWYMDEDSDTPVYSEDGGSEVGRDAETVFTGTITVAASDVTLDGVLLDGDEPLTWDESLLADSPGALDNFALLNSVMTTYSAANAPSFNAGSDAELGTYTGAAAASGWVISGNLIGGVTSGTGGSLYLSGLSDSTISDNMFWRPAAGHLYVSSLSDTEISDNYFYMGLHADGLVLDRSGQDFTLDEGFVGSDGYGYGAVSDPDAVFFGRNFWLELKGDNDGVTITGNDGAYNSGGIQLYGEAEGYSFDNITISDNTFEDFINADPNGVLIDKSGFMGAISVSIQEGSSGSNIVITGNTITAAEDQVYSAQDSYSLILVQGVATDVTVEDNTITWEATSSDVILEALDHVGVSASTYTGTLVGVTFAGGLSGTLLLSGNSFEDATADTDVALYLVKAIEDFGTLSAAVEASGNDYSDWASYYEGLLSGFETADLEDLDLDITSVLHMQTGTAAADVLSGTADDDVIAGAGGDDEIDFSAGGNDTLLLEADPDDNGEDMVSGFTLGDGAGADRILFADLDHDALRGDGTVAQVVSAGDTVDADAGMLILTTEIAATEGAEEEALAEALSSLEGLEAGDSFYVMVDFSTTDALIGKVTIDETGTDGTAAPLAELLGVTSLAALTQANLPDFILLAEA</sequence>
<keyword evidence="2" id="KW-1185">Reference proteome</keyword>
<evidence type="ECO:0000313" key="1">
    <source>
        <dbReference type="EMBL" id="MXN20811.1"/>
    </source>
</evidence>
<dbReference type="InterPro" id="IPR011050">
    <property type="entry name" value="Pectin_lyase_fold/virulence"/>
</dbReference>